<gene>
    <name evidence="1" type="ORF">ACFLIM_36275</name>
</gene>
<name>A0ABW7ARC7_9ACTN</name>
<dbReference type="EMBL" id="JBICRM010000029">
    <property type="protein sequence ID" value="MFG1708669.1"/>
    <property type="molecule type" value="Genomic_DNA"/>
</dbReference>
<keyword evidence="2" id="KW-1185">Reference proteome</keyword>
<comment type="caution">
    <text evidence="1">The sequence shown here is derived from an EMBL/GenBank/DDBJ whole genome shotgun (WGS) entry which is preliminary data.</text>
</comment>
<evidence type="ECO:0000313" key="1">
    <source>
        <dbReference type="EMBL" id="MFG1708669.1"/>
    </source>
</evidence>
<protein>
    <submittedName>
        <fullName evidence="1">Uncharacterized protein</fullName>
    </submittedName>
</protein>
<proteinExistence type="predicted"/>
<accession>A0ABW7ARC7</accession>
<dbReference type="Proteomes" id="UP001603978">
    <property type="component" value="Unassembled WGS sequence"/>
</dbReference>
<organism evidence="1 2">
    <name type="scientific">Nonomuraea marmarensis</name>
    <dbReference type="NCBI Taxonomy" id="3351344"/>
    <lineage>
        <taxon>Bacteria</taxon>
        <taxon>Bacillati</taxon>
        <taxon>Actinomycetota</taxon>
        <taxon>Actinomycetes</taxon>
        <taxon>Streptosporangiales</taxon>
        <taxon>Streptosporangiaceae</taxon>
        <taxon>Nonomuraea</taxon>
    </lineage>
</organism>
<sequence length="45" mass="4889">MSSLKILARSLENVRAAMSPSAVRSEARVRRMVVLPVCRGACSTK</sequence>
<evidence type="ECO:0000313" key="2">
    <source>
        <dbReference type="Proteomes" id="UP001603978"/>
    </source>
</evidence>
<reference evidence="1 2" key="1">
    <citation type="submission" date="2024-10" db="EMBL/GenBank/DDBJ databases">
        <authorList>
            <person name="Topkara A.R."/>
            <person name="Saygin H."/>
        </authorList>
    </citation>
    <scope>NUCLEOTIDE SEQUENCE [LARGE SCALE GENOMIC DNA]</scope>
    <source>
        <strain evidence="1 2">M3C6</strain>
    </source>
</reference>
<dbReference type="RefSeq" id="WP_393172897.1">
    <property type="nucleotide sequence ID" value="NZ_JBICRM010000029.1"/>
</dbReference>